<dbReference type="RefSeq" id="WP_187738146.1">
    <property type="nucleotide sequence ID" value="NZ_CP060790.1"/>
</dbReference>
<name>A0A7H0HKV4_9BURK</name>
<feature type="compositionally biased region" description="Basic and acidic residues" evidence="1">
    <location>
        <begin position="50"/>
        <end position="61"/>
    </location>
</feature>
<feature type="chain" id="PRO_5028830536" description="Lipoprotein" evidence="2">
    <location>
        <begin position="22"/>
        <end position="76"/>
    </location>
</feature>
<dbReference type="EMBL" id="CP060790">
    <property type="protein sequence ID" value="QNP61170.1"/>
    <property type="molecule type" value="Genomic_DNA"/>
</dbReference>
<evidence type="ECO:0000256" key="2">
    <source>
        <dbReference type="SAM" id="SignalP"/>
    </source>
</evidence>
<protein>
    <recommendedName>
        <fullName evidence="5">Lipoprotein</fullName>
    </recommendedName>
</protein>
<dbReference type="Proteomes" id="UP000516057">
    <property type="component" value="Chromosome"/>
</dbReference>
<dbReference type="KEGG" id="amon:H9L24_10870"/>
<organism evidence="3 4">
    <name type="scientific">Paenacidovorax monticola</name>
    <dbReference type="NCBI Taxonomy" id="1926868"/>
    <lineage>
        <taxon>Bacteria</taxon>
        <taxon>Pseudomonadati</taxon>
        <taxon>Pseudomonadota</taxon>
        <taxon>Betaproteobacteria</taxon>
        <taxon>Burkholderiales</taxon>
        <taxon>Comamonadaceae</taxon>
        <taxon>Paenacidovorax</taxon>
    </lineage>
</organism>
<proteinExistence type="predicted"/>
<evidence type="ECO:0008006" key="5">
    <source>
        <dbReference type="Google" id="ProtNLM"/>
    </source>
</evidence>
<accession>A0A7H0HKV4</accession>
<keyword evidence="2" id="KW-0732">Signal</keyword>
<gene>
    <name evidence="3" type="ORF">H9L24_10870</name>
</gene>
<evidence type="ECO:0000313" key="4">
    <source>
        <dbReference type="Proteomes" id="UP000516057"/>
    </source>
</evidence>
<keyword evidence="4" id="KW-1185">Reference proteome</keyword>
<feature type="region of interest" description="Disordered" evidence="1">
    <location>
        <begin position="25"/>
        <end position="76"/>
    </location>
</feature>
<dbReference type="PROSITE" id="PS51257">
    <property type="entry name" value="PROKAR_LIPOPROTEIN"/>
    <property type="match status" value="1"/>
</dbReference>
<dbReference type="AlphaFoldDB" id="A0A7H0HKV4"/>
<feature type="compositionally biased region" description="Polar residues" evidence="1">
    <location>
        <begin position="64"/>
        <end position="76"/>
    </location>
</feature>
<feature type="signal peptide" evidence="2">
    <location>
        <begin position="1"/>
        <end position="21"/>
    </location>
</feature>
<reference evidence="3 4" key="1">
    <citation type="submission" date="2020-08" db="EMBL/GenBank/DDBJ databases">
        <title>Genome sequence of Acidovorax monticola KACC 19171T.</title>
        <authorList>
            <person name="Hyun D.-W."/>
            <person name="Bae J.-W."/>
        </authorList>
    </citation>
    <scope>NUCLEOTIDE SEQUENCE [LARGE SCALE GENOMIC DNA]</scope>
    <source>
        <strain evidence="3 4">KACC 19171</strain>
    </source>
</reference>
<sequence>MKAALRTLVALSALAALTACGERLQTAGGSKHGTPSYAGPQSPFTAPGWKVDDKTSWEQHLRSRQQYGQNEYTRTH</sequence>
<evidence type="ECO:0000313" key="3">
    <source>
        <dbReference type="EMBL" id="QNP61170.1"/>
    </source>
</evidence>
<evidence type="ECO:0000256" key="1">
    <source>
        <dbReference type="SAM" id="MobiDB-lite"/>
    </source>
</evidence>